<reference evidence="1 2" key="1">
    <citation type="submission" date="2015-01" db="EMBL/GenBank/DDBJ databases">
        <title>Evolution of Trichinella species and genotypes.</title>
        <authorList>
            <person name="Korhonen P.K."/>
            <person name="Edoardo P."/>
            <person name="Giuseppe L.R."/>
            <person name="Gasser R.B."/>
        </authorList>
    </citation>
    <scope>NUCLEOTIDE SEQUENCE [LARGE SCALE GENOMIC DNA]</scope>
    <source>
        <strain evidence="1">ISS120</strain>
    </source>
</reference>
<organism evidence="1 2">
    <name type="scientific">Trichinella britovi</name>
    <name type="common">Parasitic roundworm</name>
    <dbReference type="NCBI Taxonomy" id="45882"/>
    <lineage>
        <taxon>Eukaryota</taxon>
        <taxon>Metazoa</taxon>
        <taxon>Ecdysozoa</taxon>
        <taxon>Nematoda</taxon>
        <taxon>Enoplea</taxon>
        <taxon>Dorylaimia</taxon>
        <taxon>Trichinellida</taxon>
        <taxon>Trichinellidae</taxon>
        <taxon>Trichinella</taxon>
    </lineage>
</organism>
<gene>
    <name evidence="1" type="ORF">T03_1066</name>
</gene>
<dbReference type="OrthoDB" id="4983at2759"/>
<evidence type="ECO:0000313" key="1">
    <source>
        <dbReference type="EMBL" id="KRY48926.1"/>
    </source>
</evidence>
<dbReference type="EMBL" id="JYDI01000191">
    <property type="protein sequence ID" value="KRY48926.1"/>
    <property type="molecule type" value="Genomic_DNA"/>
</dbReference>
<keyword evidence="2" id="KW-1185">Reference proteome</keyword>
<proteinExistence type="predicted"/>
<dbReference type="Proteomes" id="UP000054653">
    <property type="component" value="Unassembled WGS sequence"/>
</dbReference>
<name>A0A0V1CIS8_TRIBR</name>
<dbReference type="AlphaFoldDB" id="A0A0V1CIS8"/>
<accession>A0A0V1CIS8</accession>
<comment type="caution">
    <text evidence="1">The sequence shown here is derived from an EMBL/GenBank/DDBJ whole genome shotgun (WGS) entry which is preliminary data.</text>
</comment>
<sequence>MPINEEMHSSSEDGWNAFEHHHDMSFLYDSCALSAFALTLPKPFIWYNHCYLSSSAGMKDKYVFFFRHAFAAIVLRALQLHTIRGSVPESENVLILQSVGSIVKIPDQPGIG</sequence>
<protein>
    <submittedName>
        <fullName evidence="1">Uncharacterized protein</fullName>
    </submittedName>
</protein>
<evidence type="ECO:0000313" key="2">
    <source>
        <dbReference type="Proteomes" id="UP000054653"/>
    </source>
</evidence>